<evidence type="ECO:0000256" key="1">
    <source>
        <dbReference type="SAM" id="MobiDB-lite"/>
    </source>
</evidence>
<comment type="caution">
    <text evidence="2">The sequence shown here is derived from an EMBL/GenBank/DDBJ whole genome shotgun (WGS) entry which is preliminary data.</text>
</comment>
<organism evidence="2">
    <name type="scientific">mine drainage metagenome</name>
    <dbReference type="NCBI Taxonomy" id="410659"/>
    <lineage>
        <taxon>unclassified sequences</taxon>
        <taxon>metagenomes</taxon>
        <taxon>ecological metagenomes</taxon>
    </lineage>
</organism>
<protein>
    <submittedName>
        <fullName evidence="2">Uncharacterized protein</fullName>
    </submittedName>
</protein>
<feature type="region of interest" description="Disordered" evidence="1">
    <location>
        <begin position="1"/>
        <end position="73"/>
    </location>
</feature>
<proteinExistence type="predicted"/>
<sequence length="104" mass="10352">MRLPGEAAQVTAASISAAPSKASRRSAVATPTTSASALAPAAKIASGRPMALSSRRWVSPPTPGASVRRSQEARLSSAATALGLQGLRAKSPAATGRLESITSA</sequence>
<dbReference type="EMBL" id="MLJW01000129">
    <property type="protein sequence ID" value="OIQ97717.1"/>
    <property type="molecule type" value="Genomic_DNA"/>
</dbReference>
<dbReference type="AlphaFoldDB" id="A0A1J5SBX5"/>
<accession>A0A1J5SBX5</accession>
<feature type="compositionally biased region" description="Low complexity" evidence="1">
    <location>
        <begin position="7"/>
        <end position="46"/>
    </location>
</feature>
<evidence type="ECO:0000313" key="2">
    <source>
        <dbReference type="EMBL" id="OIQ97717.1"/>
    </source>
</evidence>
<gene>
    <name evidence="2" type="ORF">GALL_203380</name>
</gene>
<reference evidence="2" key="1">
    <citation type="submission" date="2016-10" db="EMBL/GenBank/DDBJ databases">
        <title>Sequence of Gallionella enrichment culture.</title>
        <authorList>
            <person name="Poehlein A."/>
            <person name="Muehling M."/>
            <person name="Daniel R."/>
        </authorList>
    </citation>
    <scope>NUCLEOTIDE SEQUENCE</scope>
</reference>
<name>A0A1J5SBX5_9ZZZZ</name>